<gene>
    <name evidence="2" type="ORF">PT974_10273</name>
</gene>
<evidence type="ECO:0000256" key="1">
    <source>
        <dbReference type="SAM" id="MobiDB-lite"/>
    </source>
</evidence>
<dbReference type="EMBL" id="JAVFKD010000015">
    <property type="protein sequence ID" value="KAK5988783.1"/>
    <property type="molecule type" value="Genomic_DNA"/>
</dbReference>
<comment type="caution">
    <text evidence="2">The sequence shown here is derived from an EMBL/GenBank/DDBJ whole genome shotgun (WGS) entry which is preliminary data.</text>
</comment>
<feature type="compositionally biased region" description="Basic residues" evidence="1">
    <location>
        <begin position="365"/>
        <end position="375"/>
    </location>
</feature>
<keyword evidence="3" id="KW-1185">Reference proteome</keyword>
<evidence type="ECO:0000313" key="3">
    <source>
        <dbReference type="Proteomes" id="UP001338125"/>
    </source>
</evidence>
<feature type="region of interest" description="Disordered" evidence="1">
    <location>
        <begin position="354"/>
        <end position="375"/>
    </location>
</feature>
<sequence length="375" mass="44247">MAALHEQLLAKDVDINPQSDSPLFKLFPPEIRSKIFQYTLTDYEDTSSQSKYEESTCYTRPSYFARRRTSAELVQTCRAVYRETWFLPVILREQVIWLAQSDRQPPFYNQVRDLQKYTTQISQWNGQEFLAQDENGHGEGKTTSASPSDQRVEIESMQVFAQMYKLEEGGLARIMKMKHWYARKITLTIRHTDWWYWEDDELLSFEGSWLKGVNAQMSSSTREFRIELESLERKKDQVDMIAKQMSQRWFFKRPDGVVLYPDASEASKEVSRWQGTSIWHQKRWIRDETEQGKLEYYIRTITFLPEHVLLARGGTVSEKAREMVSAKTFDKSWYKLQATGEKLEVEVPCIIDPPPRVTRQSGPQQHRHGYRVTHE</sequence>
<name>A0ABR0S9J8_9HYPO</name>
<evidence type="ECO:0000313" key="2">
    <source>
        <dbReference type="EMBL" id="KAK5988783.1"/>
    </source>
</evidence>
<dbReference type="Proteomes" id="UP001338125">
    <property type="component" value="Unassembled WGS sequence"/>
</dbReference>
<protein>
    <submittedName>
        <fullName evidence="2">Uncharacterized protein</fullName>
    </submittedName>
</protein>
<organism evidence="2 3">
    <name type="scientific">Cladobotryum mycophilum</name>
    <dbReference type="NCBI Taxonomy" id="491253"/>
    <lineage>
        <taxon>Eukaryota</taxon>
        <taxon>Fungi</taxon>
        <taxon>Dikarya</taxon>
        <taxon>Ascomycota</taxon>
        <taxon>Pezizomycotina</taxon>
        <taxon>Sordariomycetes</taxon>
        <taxon>Hypocreomycetidae</taxon>
        <taxon>Hypocreales</taxon>
        <taxon>Hypocreaceae</taxon>
        <taxon>Cladobotryum</taxon>
    </lineage>
</organism>
<accession>A0ABR0S9J8</accession>
<proteinExistence type="predicted"/>
<reference evidence="2 3" key="1">
    <citation type="submission" date="2024-01" db="EMBL/GenBank/DDBJ databases">
        <title>Complete genome of Cladobotryum mycophilum ATHUM6906.</title>
        <authorList>
            <person name="Christinaki A.C."/>
            <person name="Myridakis A.I."/>
            <person name="Kouvelis V.N."/>
        </authorList>
    </citation>
    <scope>NUCLEOTIDE SEQUENCE [LARGE SCALE GENOMIC DNA]</scope>
    <source>
        <strain evidence="2 3">ATHUM6906</strain>
    </source>
</reference>